<name>A0ABM1SG40_LIMPO</name>
<evidence type="ECO:0000313" key="2">
    <source>
        <dbReference type="RefSeq" id="XP_022242595.1"/>
    </source>
</evidence>
<keyword evidence="1" id="KW-1185">Reference proteome</keyword>
<accession>A0ABM1SG40</accession>
<dbReference type="Proteomes" id="UP000694941">
    <property type="component" value="Unplaced"/>
</dbReference>
<sequence length="345" mass="39923">MDDWLMERVVIGSSGSWHFIKFKRGIGTFLKYIRFENIKMAKEVTANNTLHASAASPDGIAIFFQTCKEELEKSGFSIDDKVDLVFGLKQWPLARGSHRAVIIKIKNVEKVAFRLELEIDLEDEEKEYIAGSFECPGLSCDFVTNSFAALACHHLQNHRLPQGDDIKHQCCNQEFEVFESFCAHVYETHRNFKAVTLNFEKILEEKYEKFLDPKSVKFFPQHFKKLSFRCLVELAADIILNFGRYFIFFWNCQDFATWFLKLVGIPLDVIDPTIPDKLTGSGKDSKARAIQGLKDWAWYKQPIQIQHFKLTTWNGEARCNHTGCEVLPPFFFQTLKYHLEAAHLS</sequence>
<organism evidence="1 2">
    <name type="scientific">Limulus polyphemus</name>
    <name type="common">Atlantic horseshoe crab</name>
    <dbReference type="NCBI Taxonomy" id="6850"/>
    <lineage>
        <taxon>Eukaryota</taxon>
        <taxon>Metazoa</taxon>
        <taxon>Ecdysozoa</taxon>
        <taxon>Arthropoda</taxon>
        <taxon>Chelicerata</taxon>
        <taxon>Merostomata</taxon>
        <taxon>Xiphosura</taxon>
        <taxon>Limulidae</taxon>
        <taxon>Limulus</taxon>
    </lineage>
</organism>
<proteinExistence type="predicted"/>
<dbReference type="GeneID" id="106460228"/>
<dbReference type="RefSeq" id="XP_022242595.1">
    <property type="nucleotide sequence ID" value="XM_022386887.1"/>
</dbReference>
<protein>
    <submittedName>
        <fullName evidence="2">Uncharacterized protein LOC106460228 isoform X1</fullName>
    </submittedName>
</protein>
<gene>
    <name evidence="2" type="primary">LOC106460228</name>
</gene>
<reference evidence="2" key="1">
    <citation type="submission" date="2025-08" db="UniProtKB">
        <authorList>
            <consortium name="RefSeq"/>
        </authorList>
    </citation>
    <scope>IDENTIFICATION</scope>
    <source>
        <tissue evidence="2">Muscle</tissue>
    </source>
</reference>
<evidence type="ECO:0000313" key="1">
    <source>
        <dbReference type="Proteomes" id="UP000694941"/>
    </source>
</evidence>